<dbReference type="GO" id="GO:0006364">
    <property type="term" value="P:rRNA processing"/>
    <property type="evidence" value="ECO:0007669"/>
    <property type="project" value="UniProtKB-KW"/>
</dbReference>
<dbReference type="PANTHER" id="PTHR23270">
    <property type="entry name" value="PROGRAMMED CELL DEATH PROTEIN 11 PRE-RRNA PROCESSING PROTEIN RRP5"/>
    <property type="match status" value="1"/>
</dbReference>
<keyword evidence="5" id="KW-0175">Coiled coil</keyword>
<keyword evidence="6" id="KW-0732">Signal</keyword>
<keyword evidence="3" id="KW-0677">Repeat</keyword>
<dbReference type="AlphaFoldDB" id="A0A9W3APU0"/>
<feature type="coiled-coil region" evidence="5">
    <location>
        <begin position="923"/>
        <end position="950"/>
    </location>
</feature>
<dbReference type="InterPro" id="IPR012340">
    <property type="entry name" value="NA-bd_OB-fold"/>
</dbReference>
<feature type="domain" description="S1 motif" evidence="7">
    <location>
        <begin position="275"/>
        <end position="344"/>
    </location>
</feature>
<dbReference type="GeneID" id="106064400"/>
<accession>A0A9W3APU0</accession>
<dbReference type="InterPro" id="IPR057301">
    <property type="entry name" value="Rrp5_OB_4th"/>
</dbReference>
<dbReference type="RefSeq" id="XP_055889275.1">
    <property type="nucleotide sequence ID" value="XM_056033300.1"/>
</dbReference>
<dbReference type="FunFam" id="2.40.50.140:FF:000103">
    <property type="entry name" value="protein RRP5 homolog"/>
    <property type="match status" value="2"/>
</dbReference>
<dbReference type="Pfam" id="PF24685">
    <property type="entry name" value="OB_RRP5_4th"/>
    <property type="match status" value="1"/>
</dbReference>
<dbReference type="SMART" id="SM00316">
    <property type="entry name" value="S1"/>
    <property type="match status" value="7"/>
</dbReference>
<feature type="chain" id="PRO_5040770594" evidence="6">
    <location>
        <begin position="16"/>
        <end position="1166"/>
    </location>
</feature>
<dbReference type="OrthoDB" id="412781at2759"/>
<evidence type="ECO:0000256" key="3">
    <source>
        <dbReference type="ARBA" id="ARBA00022737"/>
    </source>
</evidence>
<dbReference type="Pfam" id="PF00575">
    <property type="entry name" value="S1"/>
    <property type="match status" value="1"/>
</dbReference>
<protein>
    <submittedName>
        <fullName evidence="9">Protein RRP5 homolog</fullName>
    </submittedName>
</protein>
<dbReference type="Pfam" id="PF23231">
    <property type="entry name" value="HAT_Syf1_CNRKL1_C"/>
    <property type="match status" value="1"/>
</dbReference>
<dbReference type="InterPro" id="IPR057302">
    <property type="entry name" value="Rrp5_S1"/>
</dbReference>
<name>A0A9W3APU0_BIOGL</name>
<organism evidence="8 9">
    <name type="scientific">Biomphalaria glabrata</name>
    <name type="common">Bloodfluke planorb</name>
    <name type="synonym">Freshwater snail</name>
    <dbReference type="NCBI Taxonomy" id="6526"/>
    <lineage>
        <taxon>Eukaryota</taxon>
        <taxon>Metazoa</taxon>
        <taxon>Spiralia</taxon>
        <taxon>Lophotrochozoa</taxon>
        <taxon>Mollusca</taxon>
        <taxon>Gastropoda</taxon>
        <taxon>Heterobranchia</taxon>
        <taxon>Euthyneura</taxon>
        <taxon>Panpulmonata</taxon>
        <taxon>Hygrophila</taxon>
        <taxon>Lymnaeoidea</taxon>
        <taxon>Planorbidae</taxon>
        <taxon>Biomphalaria</taxon>
    </lineage>
</organism>
<dbReference type="InterPro" id="IPR045209">
    <property type="entry name" value="Rrp5"/>
</dbReference>
<dbReference type="Gene3D" id="1.25.40.10">
    <property type="entry name" value="Tetratricopeptide repeat domain"/>
    <property type="match status" value="1"/>
</dbReference>
<dbReference type="PROSITE" id="PS50126">
    <property type="entry name" value="S1"/>
    <property type="match status" value="4"/>
</dbReference>
<evidence type="ECO:0000313" key="8">
    <source>
        <dbReference type="Proteomes" id="UP001165740"/>
    </source>
</evidence>
<reference evidence="9" key="1">
    <citation type="submission" date="2025-08" db="UniProtKB">
        <authorList>
            <consortium name="RefSeq"/>
        </authorList>
    </citation>
    <scope>IDENTIFICATION</scope>
</reference>
<proteinExistence type="predicted"/>
<evidence type="ECO:0000256" key="2">
    <source>
        <dbReference type="ARBA" id="ARBA00022552"/>
    </source>
</evidence>
<feature type="domain" description="S1 motif" evidence="7">
    <location>
        <begin position="544"/>
        <end position="613"/>
    </location>
</feature>
<gene>
    <name evidence="9" type="primary">LOC106064400</name>
</gene>
<dbReference type="Gene3D" id="2.40.50.140">
    <property type="entry name" value="Nucleic acid-binding proteins"/>
    <property type="match status" value="5"/>
</dbReference>
<dbReference type="InterPro" id="IPR011990">
    <property type="entry name" value="TPR-like_helical_dom_sf"/>
</dbReference>
<dbReference type="GO" id="GO:0032040">
    <property type="term" value="C:small-subunit processome"/>
    <property type="evidence" value="ECO:0007669"/>
    <property type="project" value="TreeGrafter"/>
</dbReference>
<dbReference type="Pfam" id="PF23459">
    <property type="entry name" value="S1_RRP5"/>
    <property type="match status" value="1"/>
</dbReference>
<dbReference type="SUPFAM" id="SSF48452">
    <property type="entry name" value="TPR-like"/>
    <property type="match status" value="2"/>
</dbReference>
<evidence type="ECO:0000256" key="4">
    <source>
        <dbReference type="ARBA" id="ARBA00023242"/>
    </source>
</evidence>
<feature type="signal peptide" evidence="6">
    <location>
        <begin position="1"/>
        <end position="15"/>
    </location>
</feature>
<feature type="domain" description="S1 motif" evidence="7">
    <location>
        <begin position="363"/>
        <end position="432"/>
    </location>
</feature>
<dbReference type="OMA" id="EAACIMQ"/>
<dbReference type="GO" id="GO:0003723">
    <property type="term" value="F:RNA binding"/>
    <property type="evidence" value="ECO:0007669"/>
    <property type="project" value="TreeGrafter"/>
</dbReference>
<dbReference type="InterPro" id="IPR003029">
    <property type="entry name" value="S1_domain"/>
</dbReference>
<keyword evidence="4" id="KW-0539">Nucleus</keyword>
<dbReference type="SMART" id="SM00386">
    <property type="entry name" value="HAT"/>
    <property type="match status" value="4"/>
</dbReference>
<evidence type="ECO:0000256" key="1">
    <source>
        <dbReference type="ARBA" id="ARBA00004604"/>
    </source>
</evidence>
<dbReference type="Proteomes" id="UP001165740">
    <property type="component" value="Chromosome 6"/>
</dbReference>
<keyword evidence="2" id="KW-0698">rRNA processing</keyword>
<evidence type="ECO:0000259" key="7">
    <source>
        <dbReference type="PROSITE" id="PS50126"/>
    </source>
</evidence>
<comment type="subcellular location">
    <subcellularLocation>
        <location evidence="1">Nucleus</location>
        <location evidence="1">Nucleolus</location>
    </subcellularLocation>
</comment>
<evidence type="ECO:0000256" key="5">
    <source>
        <dbReference type="SAM" id="Coils"/>
    </source>
</evidence>
<keyword evidence="8" id="KW-1185">Reference proteome</keyword>
<sequence length="1166" mass="132006">MSAISLILLFGSVSSVEDHGYSVELGIKGLKAFLPSKNAEAFIKTCNCGSPLSVGQPLWCVTQFKDKFKCTEGENHVLTVTIDPLAVQSSALTDTSNLNCFLPGMNFKGLIQSVFDGGLVVNVLTFPGHVHITHLWKHPKLFSVGQQVSLKLLYIDVNTKTLHLTALPKHVQFDGRPVKVFGDLQISTICEAKVAWTQKKKGVMFHLPNNITGFAAMSQLSDVNKESAKLQKYTPNSTHKCRILGFNFMDGLALITLKKRILQMKFIQINEISVGELLEVIVKDVTANGILVKLAKSIFSFITCLHLADVPIKKPEKKFTPGMKLKCRVLGVDVEKNKVFLTHKQSLVKLKDPVTEYSQLRPQMELEGYISAIKERVLIVTFFNNVKGYVTLKDMSKEKVESPDSLFYVGQVIRCRVVFFNAVEKKLKLSFNFGDEPVTSPRKCLEPLDISIRKINEAVILSVDSIGYTLGIQNKRKAFLPFYHLSDFHEVQELRKMSFKPGHKLQGLTFFKQKEKLILTMKESFVSAADTNNLLETFEDLKNGMFLPAVIKNHQDYGMFLEIVNGYTGLCPFKTLSYIQPSNLQELFKPGQSVMTRLVKIDTEKQTFLGSVNIKECCESGVDSSLSTLRSYLLSRTKAHLQLFNEQDELAVYNDLKVGDFVEVVVNSVLKKGILCDTITGAKGLVTKDHFGDLQPKVGKCYQGVILFIDLLTPCIEVTLDSKVVQAVKSFKETDKTKLKTNQILKANILLMKPEFMLMGLKGHGSGKFVYVPVKQNLNDVNLKPFKIGSYTEVVIKDYIEGLQLAVFKMHDLKVTPDKYHQAETNQSNLMDIVEEANVMPPRKVRKRTTTEVKKPKKVLKKSENIHTIENNENVSDNECLKSLQGNVPRLTIEVFSWKGEVIPHQKYPHRQESDDEMETTKSESLEMKNRKHAEELKLQEHELDQLKDITHVQSSSDFEKLVLQSPNSSVVWIAYMTYHVELGELEKARLVAERAINTISFREEQEKINVWMAYLNMETIYGDPTDVKKLLHRAVSCNNPLDINLKMCNIYVANGKTFEVEELFTFLCHDLKHEKLVWKSYAHFLFKSGQVDIARSVLHHALLDLDKRDHVEVIIKFATLEFSHGDIERGCTIFENLIASYLGRTDLWSVYVDMMVKSGDIAGAR</sequence>
<evidence type="ECO:0000256" key="6">
    <source>
        <dbReference type="SAM" id="SignalP"/>
    </source>
</evidence>
<dbReference type="PANTHER" id="PTHR23270:SF10">
    <property type="entry name" value="PROTEIN RRP5 HOMOLOG"/>
    <property type="match status" value="1"/>
</dbReference>
<dbReference type="InterPro" id="IPR003107">
    <property type="entry name" value="HAT"/>
</dbReference>
<dbReference type="SUPFAM" id="SSF50249">
    <property type="entry name" value="Nucleic acid-binding proteins"/>
    <property type="match status" value="5"/>
</dbReference>
<evidence type="ECO:0000313" key="9">
    <source>
        <dbReference type="RefSeq" id="XP_055889275.1"/>
    </source>
</evidence>
<feature type="domain" description="S1 motif" evidence="7">
    <location>
        <begin position="104"/>
        <end position="167"/>
    </location>
</feature>
<dbReference type="InterPro" id="IPR055430">
    <property type="entry name" value="HAT_Syf1_CNRKL1_C"/>
</dbReference>